<dbReference type="SUPFAM" id="SSF53756">
    <property type="entry name" value="UDP-Glycosyltransferase/glycogen phosphorylase"/>
    <property type="match status" value="1"/>
</dbReference>
<evidence type="ECO:0000313" key="2">
    <source>
        <dbReference type="EMBL" id="CAH9056765.1"/>
    </source>
</evidence>
<comment type="caution">
    <text evidence="2">The sequence shown here is derived from an EMBL/GenBank/DDBJ whole genome shotgun (WGS) entry which is preliminary data.</text>
</comment>
<feature type="domain" description="Glycosyl transferase family 1" evidence="1">
    <location>
        <begin position="220"/>
        <end position="386"/>
    </location>
</feature>
<reference evidence="2" key="1">
    <citation type="submission" date="2022-07" db="EMBL/GenBank/DDBJ databases">
        <authorList>
            <person name="Criscuolo A."/>
        </authorList>
    </citation>
    <scope>NUCLEOTIDE SEQUENCE</scope>
    <source>
        <strain evidence="2">CIP111854</strain>
    </source>
</reference>
<sequence>MKIAIFIDVFPIASQTFVMNQITTLIDLGIDVEILALYSGDQTILLQPQLLGYQLNQRVQYLLTAKQSKFSLISQRLNQVVKGLLFSKSRQKVFAGLNPKFNEQARNLMLSSIAASQTNSLKFDWIIAHFGSSGVIVNHLRDMGVIDGSIATVFHGLDITAELNMKNTQRNYQRLFKNTELLLPISNLWRDKLLSLGADKEKIHVQRMGVDLSLFNADRKEISNKPFNILTVARFSQKKGLKYALQALASLPDSIEFKYHLVGYGELEMQLRAQCTELGLDNKVSFLGPMNSKEVVEQMRWASVFLQPSITADNGDKEGVPVSIMEAMASGTVVLSTLHSGIPELVQHKVNGLLAPEKDVMALSRYLELLCNDTVLRQDLADNALERVRNLADVKVLNQQLLSLMQQYKGGH</sequence>
<dbReference type="GO" id="GO:0102710">
    <property type="term" value="F:D-inositol-3-phosphate glycosyltransferase activity"/>
    <property type="evidence" value="ECO:0007669"/>
    <property type="project" value="UniProtKB-EC"/>
</dbReference>
<protein>
    <submittedName>
        <fullName evidence="2">D-inositol-3-phosphate glycosyltransferase</fullName>
        <ecNumber evidence="2">2.4.1.250</ecNumber>
    </submittedName>
</protein>
<dbReference type="PANTHER" id="PTHR45947:SF14">
    <property type="entry name" value="SLL1723 PROTEIN"/>
    <property type="match status" value="1"/>
</dbReference>
<dbReference type="EC" id="2.4.1.250" evidence="2"/>
<organism evidence="2 3">
    <name type="scientific">Pseudoalteromonas holothuriae</name>
    <dbReference type="NCBI Taxonomy" id="2963714"/>
    <lineage>
        <taxon>Bacteria</taxon>
        <taxon>Pseudomonadati</taxon>
        <taxon>Pseudomonadota</taxon>
        <taxon>Gammaproteobacteria</taxon>
        <taxon>Alteromonadales</taxon>
        <taxon>Pseudoalteromonadaceae</taxon>
        <taxon>Pseudoalteromonas</taxon>
    </lineage>
</organism>
<dbReference type="PANTHER" id="PTHR45947">
    <property type="entry name" value="SULFOQUINOVOSYL TRANSFERASE SQD2"/>
    <property type="match status" value="1"/>
</dbReference>
<proteinExistence type="predicted"/>
<keyword evidence="3" id="KW-1185">Reference proteome</keyword>
<keyword evidence="2" id="KW-0328">Glycosyltransferase</keyword>
<dbReference type="Gene3D" id="3.40.50.2000">
    <property type="entry name" value="Glycogen Phosphorylase B"/>
    <property type="match status" value="2"/>
</dbReference>
<keyword evidence="2" id="KW-0808">Transferase</keyword>
<dbReference type="InterPro" id="IPR050194">
    <property type="entry name" value="Glycosyltransferase_grp1"/>
</dbReference>
<name>A0A9W4QX26_9GAMM</name>
<accession>A0A9W4QX26</accession>
<evidence type="ECO:0000259" key="1">
    <source>
        <dbReference type="Pfam" id="PF00534"/>
    </source>
</evidence>
<dbReference type="Pfam" id="PF00534">
    <property type="entry name" value="Glycos_transf_1"/>
    <property type="match status" value="1"/>
</dbReference>
<dbReference type="EMBL" id="CAMAPC010000005">
    <property type="protein sequence ID" value="CAH9056765.1"/>
    <property type="molecule type" value="Genomic_DNA"/>
</dbReference>
<evidence type="ECO:0000313" key="3">
    <source>
        <dbReference type="Proteomes" id="UP001152467"/>
    </source>
</evidence>
<dbReference type="InterPro" id="IPR001296">
    <property type="entry name" value="Glyco_trans_1"/>
</dbReference>
<dbReference type="AlphaFoldDB" id="A0A9W4QX26"/>
<dbReference type="Proteomes" id="UP001152467">
    <property type="component" value="Unassembled WGS sequence"/>
</dbReference>
<gene>
    <name evidence="2" type="primary">mshA_2</name>
    <name evidence="2" type="ORF">PSECIP111854_01859</name>
</gene>